<dbReference type="EMBL" id="FJNB01000026">
    <property type="protein sequence ID" value="CZR08886.1"/>
    <property type="molecule type" value="Genomic_DNA"/>
</dbReference>
<evidence type="ECO:0000259" key="2">
    <source>
        <dbReference type="Pfam" id="PF09968"/>
    </source>
</evidence>
<dbReference type="InterPro" id="IPR019243">
    <property type="entry name" value="DUF2202"/>
</dbReference>
<organism evidence="3 5">
    <name type="scientific">Trichococcus ilyis</name>
    <dbReference type="NCBI Taxonomy" id="640938"/>
    <lineage>
        <taxon>Bacteria</taxon>
        <taxon>Bacillati</taxon>
        <taxon>Bacillota</taxon>
        <taxon>Bacilli</taxon>
        <taxon>Lactobacillales</taxon>
        <taxon>Carnobacteriaceae</taxon>
        <taxon>Trichococcus</taxon>
    </lineage>
</organism>
<dbReference type="RefSeq" id="WP_068624556.1">
    <property type="nucleotide sequence ID" value="NZ_FJNB01000026.1"/>
</dbReference>
<evidence type="ECO:0000313" key="4">
    <source>
        <dbReference type="EMBL" id="SEJ81104.1"/>
    </source>
</evidence>
<dbReference type="Proteomes" id="UP000076878">
    <property type="component" value="Unassembled WGS sequence"/>
</dbReference>
<dbReference type="AlphaFoldDB" id="A0A143Z8K1"/>
<dbReference type="SUPFAM" id="SSF47240">
    <property type="entry name" value="Ferritin-like"/>
    <property type="match status" value="1"/>
</dbReference>
<dbReference type="OrthoDB" id="573482at2"/>
<dbReference type="Pfam" id="PF09968">
    <property type="entry name" value="DUF2202"/>
    <property type="match status" value="1"/>
</dbReference>
<keyword evidence="1" id="KW-0732">Signal</keyword>
<evidence type="ECO:0000313" key="5">
    <source>
        <dbReference type="Proteomes" id="UP000076878"/>
    </source>
</evidence>
<dbReference type="Gene3D" id="1.20.1260.10">
    <property type="match status" value="1"/>
</dbReference>
<evidence type="ECO:0000313" key="3">
    <source>
        <dbReference type="EMBL" id="CZR08886.1"/>
    </source>
</evidence>
<dbReference type="Proteomes" id="UP000199280">
    <property type="component" value="Unassembled WGS sequence"/>
</dbReference>
<dbReference type="STRING" id="640938.TR210_2646"/>
<dbReference type="EMBL" id="FNYT01000028">
    <property type="protein sequence ID" value="SEJ81104.1"/>
    <property type="molecule type" value="Genomic_DNA"/>
</dbReference>
<keyword evidence="6" id="KW-1185">Reference proteome</keyword>
<dbReference type="InterPro" id="IPR009078">
    <property type="entry name" value="Ferritin-like_SF"/>
</dbReference>
<feature type="chain" id="PRO_5007515301" description="DUF2202 domain-containing protein" evidence="1">
    <location>
        <begin position="26"/>
        <end position="180"/>
    </location>
</feature>
<name>A0A143Z8K1_9LACT</name>
<proteinExistence type="predicted"/>
<reference evidence="4 6" key="2">
    <citation type="submission" date="2016-10" db="EMBL/GenBank/DDBJ databases">
        <authorList>
            <person name="Varghese N."/>
            <person name="Submissions S."/>
        </authorList>
    </citation>
    <scope>NUCLEOTIDE SEQUENCE [LARGE SCALE GENOMIC DNA]</scope>
    <source>
        <strain evidence="4 6">DSM 22150</strain>
    </source>
</reference>
<sequence length="180" mass="19349">MKKWMNGAVSGALAVLLFSGTGVMASEDEGDYGAAAVSEGETYTLEEMLLYAIEDEYMAEASYIAIMDAYGTVKPFTSIAKAEGTHISLLLPLFETYGFEVPENEAADRIELPASLAESFEAGVEGEIKNIAIYGQFLEAEDLPDDVRSVFERLMAASENHLAAFERGVAGNPDGAGRKK</sequence>
<feature type="signal peptide" evidence="1">
    <location>
        <begin position="1"/>
        <end position="25"/>
    </location>
</feature>
<evidence type="ECO:0000313" key="6">
    <source>
        <dbReference type="Proteomes" id="UP000199280"/>
    </source>
</evidence>
<reference evidence="3 5" key="1">
    <citation type="submission" date="2016-02" db="EMBL/GenBank/DDBJ databases">
        <authorList>
            <person name="Wen L."/>
            <person name="He K."/>
            <person name="Yang H."/>
        </authorList>
    </citation>
    <scope>NUCLEOTIDE SEQUENCE [LARGE SCALE GENOMIC DNA]</scope>
    <source>
        <strain evidence="3">Trichococcus_R210</strain>
    </source>
</reference>
<feature type="domain" description="DUF2202" evidence="2">
    <location>
        <begin position="47"/>
        <end position="169"/>
    </location>
</feature>
<gene>
    <name evidence="4" type="ORF">SAMN05216375_12835</name>
    <name evidence="3" type="ORF">TR210_2646</name>
</gene>
<dbReference type="CDD" id="cd01048">
    <property type="entry name" value="Ferritin_like_AB2"/>
    <property type="match status" value="1"/>
</dbReference>
<evidence type="ECO:0000256" key="1">
    <source>
        <dbReference type="SAM" id="SignalP"/>
    </source>
</evidence>
<accession>A0A143Z8K1</accession>
<dbReference type="InterPro" id="IPR012347">
    <property type="entry name" value="Ferritin-like"/>
</dbReference>
<protein>
    <recommendedName>
        <fullName evidence="2">DUF2202 domain-containing protein</fullName>
    </recommendedName>
</protein>